<comment type="caution">
    <text evidence="3">The sequence shown here is derived from an EMBL/GenBank/DDBJ whole genome shotgun (WGS) entry which is preliminary data.</text>
</comment>
<protein>
    <submittedName>
        <fullName evidence="3">Uncharacterized protein</fullName>
    </submittedName>
</protein>
<dbReference type="Proteomes" id="UP001180556">
    <property type="component" value="Unassembled WGS sequence"/>
</dbReference>
<dbReference type="RefSeq" id="WP_311595630.1">
    <property type="nucleotide sequence ID" value="NZ_JAVRFG010000003.1"/>
</dbReference>
<sequence>MHVRAGSGSEDNGHRDGAGAAGGRPEGTGEGSGGTPPDAVPGESPRQGTETAAGNTGPAPVRRSRLGRFLRNRTVRTVTVAGLVGALLGAGVVAWRTDTLPLVGPRPCWDSLDGSAMTALFGDRRTEVEEQSLRPDPEGQRLAYGQCRITGYGEVRGEERAARQVTVHVRRLDATFGTDSRTWPAEFLAANMAPLGEGLPGMASGMRAWIALPQSCTGGGDSGPAVVDAGRGHASLDLDSAYDPAERAALARAVVAVANGVMRDFDCSGAYPAPGELADPVDWTDADPRAFCGIEGFVLPDRHRKSLTTTRTVAGDGGPARVCEGTYGRGRASVRFTTVVEPLTANVFTRDLFDGGPYLRGTKGRGTLGTTRAVYEKDCRSGRVVFMVEQLKSADSRYRYTRDLLPAYVAAEAERIGCGPEKVTLPKE</sequence>
<keyword evidence="2" id="KW-0472">Membrane</keyword>
<evidence type="ECO:0000256" key="2">
    <source>
        <dbReference type="SAM" id="Phobius"/>
    </source>
</evidence>
<evidence type="ECO:0000313" key="3">
    <source>
        <dbReference type="EMBL" id="MDT0489393.1"/>
    </source>
</evidence>
<feature type="transmembrane region" description="Helical" evidence="2">
    <location>
        <begin position="75"/>
        <end position="95"/>
    </location>
</feature>
<feature type="region of interest" description="Disordered" evidence="1">
    <location>
        <begin position="1"/>
        <end position="65"/>
    </location>
</feature>
<keyword evidence="2" id="KW-1133">Transmembrane helix</keyword>
<organism evidence="3 4">
    <name type="scientific">Streptomyces stephensoniae</name>
    <dbReference type="NCBI Taxonomy" id="3375367"/>
    <lineage>
        <taxon>Bacteria</taxon>
        <taxon>Bacillati</taxon>
        <taxon>Actinomycetota</taxon>
        <taxon>Actinomycetes</taxon>
        <taxon>Kitasatosporales</taxon>
        <taxon>Streptomycetaceae</taxon>
        <taxon>Streptomyces</taxon>
    </lineage>
</organism>
<evidence type="ECO:0000313" key="4">
    <source>
        <dbReference type="Proteomes" id="UP001180556"/>
    </source>
</evidence>
<gene>
    <name evidence="3" type="ORF">RM717_02600</name>
</gene>
<accession>A0ABU2VUU5</accession>
<reference evidence="4" key="1">
    <citation type="submission" date="2023-07" db="EMBL/GenBank/DDBJ databases">
        <title>30 novel species of actinomycetes from the DSMZ collection.</title>
        <authorList>
            <person name="Nouioui I."/>
        </authorList>
    </citation>
    <scope>NUCLEOTIDE SEQUENCE [LARGE SCALE GENOMIC DNA]</scope>
    <source>
        <strain evidence="4">DSM 40932</strain>
    </source>
</reference>
<proteinExistence type="predicted"/>
<evidence type="ECO:0000256" key="1">
    <source>
        <dbReference type="SAM" id="MobiDB-lite"/>
    </source>
</evidence>
<feature type="compositionally biased region" description="Gly residues" evidence="1">
    <location>
        <begin position="19"/>
        <end position="34"/>
    </location>
</feature>
<keyword evidence="4" id="KW-1185">Reference proteome</keyword>
<keyword evidence="2" id="KW-0812">Transmembrane</keyword>
<dbReference type="EMBL" id="JAVRFG010000003">
    <property type="protein sequence ID" value="MDT0489393.1"/>
    <property type="molecule type" value="Genomic_DNA"/>
</dbReference>
<name>A0ABU2VUU5_9ACTN</name>